<dbReference type="AlphaFoldDB" id="A0A1L9RNT1"/>
<feature type="region of interest" description="Disordered" evidence="1">
    <location>
        <begin position="312"/>
        <end position="689"/>
    </location>
</feature>
<accession>A0A1L9RNT1</accession>
<proteinExistence type="predicted"/>
<keyword evidence="3" id="KW-1185">Reference proteome</keyword>
<feature type="compositionally biased region" description="Acidic residues" evidence="1">
    <location>
        <begin position="469"/>
        <end position="480"/>
    </location>
</feature>
<feature type="compositionally biased region" description="Pro residues" evidence="1">
    <location>
        <begin position="632"/>
        <end position="642"/>
    </location>
</feature>
<gene>
    <name evidence="2" type="ORF">ASPWEDRAFT_38155</name>
</gene>
<dbReference type="Proteomes" id="UP000184383">
    <property type="component" value="Unassembled WGS sequence"/>
</dbReference>
<feature type="compositionally biased region" description="Basic and acidic residues" evidence="1">
    <location>
        <begin position="646"/>
        <end position="663"/>
    </location>
</feature>
<feature type="compositionally biased region" description="Basic residues" evidence="1">
    <location>
        <begin position="84"/>
        <end position="93"/>
    </location>
</feature>
<name>A0A1L9RNT1_ASPWE</name>
<feature type="compositionally biased region" description="Low complexity" evidence="1">
    <location>
        <begin position="279"/>
        <end position="290"/>
    </location>
</feature>
<feature type="compositionally biased region" description="Basic and acidic residues" evidence="1">
    <location>
        <begin position="259"/>
        <end position="268"/>
    </location>
</feature>
<evidence type="ECO:0000256" key="1">
    <source>
        <dbReference type="SAM" id="MobiDB-lite"/>
    </source>
</evidence>
<dbReference type="STRING" id="1073089.A0A1L9RNT1"/>
<dbReference type="VEuPathDB" id="FungiDB:ASPWEDRAFT_38155"/>
<feature type="compositionally biased region" description="Basic and acidic residues" evidence="1">
    <location>
        <begin position="388"/>
        <end position="399"/>
    </location>
</feature>
<evidence type="ECO:0000313" key="2">
    <source>
        <dbReference type="EMBL" id="OJJ36552.1"/>
    </source>
</evidence>
<feature type="compositionally biased region" description="Basic and acidic residues" evidence="1">
    <location>
        <begin position="111"/>
        <end position="136"/>
    </location>
</feature>
<feature type="region of interest" description="Disordered" evidence="1">
    <location>
        <begin position="1"/>
        <end position="206"/>
    </location>
</feature>
<evidence type="ECO:0000313" key="3">
    <source>
        <dbReference type="Proteomes" id="UP000184383"/>
    </source>
</evidence>
<feature type="compositionally biased region" description="Polar residues" evidence="1">
    <location>
        <begin position="314"/>
        <end position="330"/>
    </location>
</feature>
<dbReference type="EMBL" id="KV878211">
    <property type="protein sequence ID" value="OJJ36552.1"/>
    <property type="molecule type" value="Genomic_DNA"/>
</dbReference>
<feature type="compositionally biased region" description="Low complexity" evidence="1">
    <location>
        <begin position="191"/>
        <end position="202"/>
    </location>
</feature>
<feature type="compositionally biased region" description="Low complexity" evidence="1">
    <location>
        <begin position="28"/>
        <end position="55"/>
    </location>
</feature>
<feature type="compositionally biased region" description="Low complexity" evidence="1">
    <location>
        <begin position="542"/>
        <end position="559"/>
    </location>
</feature>
<feature type="compositionally biased region" description="Low complexity" evidence="1">
    <location>
        <begin position="63"/>
        <end position="74"/>
    </location>
</feature>
<protein>
    <submittedName>
        <fullName evidence="2">Uncharacterized protein</fullName>
    </submittedName>
</protein>
<sequence>MRTRSQPISPGSHLSLENASGPRRTRSTRSASQANTQAPAPQAAPQAAPQPATRSKSQRTTRKTTTSTATTATKKTTKTETQKAPKRATRKSTRKADKQTSGDEEQDSADAAEREPTETPSIENKETENEDTKSPEPESQVVDTALSEPKSTDLNRKRGRSSPSDEEQPGPETPTNKRRNLGPPGSTPFARRLTPLSRRLSTNAAPYSERLRRRAVERQGRIHRTVFRLPQLIAQTEADRQASETPPLSPCPEFPHTSFDFRAERTEQENQPSTDESESQQPSTPETPQQRGWNIRGLLNSVPRSFSRLIPTFGRSSRSSEASAVPQPSSERVARTAPPQSDSTTSGSGVRSHRRRSDQPSGKVDLSYSLFPARIDRNLYLPPPQEPEAPRSRPLDSEKPSASQEAQPKLQHAVTSDTLETADKGDEVSSQTPSDAQKKRKRSSSPDVIPNPAGSSYGLDLDYFCYSSDSEEETETEAQESESFMKSSTLAKSAVRSALRSERPSKKVRFDSSPEDTPSKRRFLARATDPYNGRHFIGMGDAARSSEATTSASTTTGPATPTPPTRVSQPPQRSPGFTPNKQGTFALDYDDFSDDSESNVPPSPASALSPSTAPEQRTPARAETQESVQSPRPTPRQAPLPSTPAKVDKEALAKVRSQAEKYKPKTPSGLRTTSRYSSPMVAAPDAVTEKEPVEKFGEDQFAQDAQWLYDNCPSGDLRQLAWPAKQSLKESLGVSTEAVRILDDIWDDSEVDGAYNVFRQSLEEFGQTLA</sequence>
<dbReference type="RefSeq" id="XP_040690228.1">
    <property type="nucleotide sequence ID" value="XM_040834837.1"/>
</dbReference>
<reference evidence="3" key="1">
    <citation type="journal article" date="2017" name="Genome Biol.">
        <title>Comparative genomics reveals high biological diversity and specific adaptations in the industrially and medically important fungal genus Aspergillus.</title>
        <authorList>
            <person name="de Vries R.P."/>
            <person name="Riley R."/>
            <person name="Wiebenga A."/>
            <person name="Aguilar-Osorio G."/>
            <person name="Amillis S."/>
            <person name="Uchima C.A."/>
            <person name="Anderluh G."/>
            <person name="Asadollahi M."/>
            <person name="Askin M."/>
            <person name="Barry K."/>
            <person name="Battaglia E."/>
            <person name="Bayram O."/>
            <person name="Benocci T."/>
            <person name="Braus-Stromeyer S.A."/>
            <person name="Caldana C."/>
            <person name="Canovas D."/>
            <person name="Cerqueira G.C."/>
            <person name="Chen F."/>
            <person name="Chen W."/>
            <person name="Choi C."/>
            <person name="Clum A."/>
            <person name="Dos Santos R.A."/>
            <person name="Damasio A.R."/>
            <person name="Diallinas G."/>
            <person name="Emri T."/>
            <person name="Fekete E."/>
            <person name="Flipphi M."/>
            <person name="Freyberg S."/>
            <person name="Gallo A."/>
            <person name="Gournas C."/>
            <person name="Habgood R."/>
            <person name="Hainaut M."/>
            <person name="Harispe M.L."/>
            <person name="Henrissat B."/>
            <person name="Hilden K.S."/>
            <person name="Hope R."/>
            <person name="Hossain A."/>
            <person name="Karabika E."/>
            <person name="Karaffa L."/>
            <person name="Karanyi Z."/>
            <person name="Krasevec N."/>
            <person name="Kuo A."/>
            <person name="Kusch H."/>
            <person name="LaButti K."/>
            <person name="Lagendijk E.L."/>
            <person name="Lapidus A."/>
            <person name="Levasseur A."/>
            <person name="Lindquist E."/>
            <person name="Lipzen A."/>
            <person name="Logrieco A.F."/>
            <person name="MacCabe A."/>
            <person name="Maekelae M.R."/>
            <person name="Malavazi I."/>
            <person name="Melin P."/>
            <person name="Meyer V."/>
            <person name="Mielnichuk N."/>
            <person name="Miskei M."/>
            <person name="Molnar A.P."/>
            <person name="Mule G."/>
            <person name="Ngan C.Y."/>
            <person name="Orejas M."/>
            <person name="Orosz E."/>
            <person name="Ouedraogo J.P."/>
            <person name="Overkamp K.M."/>
            <person name="Park H.-S."/>
            <person name="Perrone G."/>
            <person name="Piumi F."/>
            <person name="Punt P.J."/>
            <person name="Ram A.F."/>
            <person name="Ramon A."/>
            <person name="Rauscher S."/>
            <person name="Record E."/>
            <person name="Riano-Pachon D.M."/>
            <person name="Robert V."/>
            <person name="Roehrig J."/>
            <person name="Ruller R."/>
            <person name="Salamov A."/>
            <person name="Salih N.S."/>
            <person name="Samson R.A."/>
            <person name="Sandor E."/>
            <person name="Sanguinetti M."/>
            <person name="Schuetze T."/>
            <person name="Sepcic K."/>
            <person name="Shelest E."/>
            <person name="Sherlock G."/>
            <person name="Sophianopoulou V."/>
            <person name="Squina F.M."/>
            <person name="Sun H."/>
            <person name="Susca A."/>
            <person name="Todd R.B."/>
            <person name="Tsang A."/>
            <person name="Unkles S.E."/>
            <person name="van de Wiele N."/>
            <person name="van Rossen-Uffink D."/>
            <person name="Oliveira J.V."/>
            <person name="Vesth T.C."/>
            <person name="Visser J."/>
            <person name="Yu J.-H."/>
            <person name="Zhou M."/>
            <person name="Andersen M.R."/>
            <person name="Archer D.B."/>
            <person name="Baker S.E."/>
            <person name="Benoit I."/>
            <person name="Brakhage A.A."/>
            <person name="Braus G.H."/>
            <person name="Fischer R."/>
            <person name="Frisvad J.C."/>
            <person name="Goldman G.H."/>
            <person name="Houbraken J."/>
            <person name="Oakley B."/>
            <person name="Pocsi I."/>
            <person name="Scazzocchio C."/>
            <person name="Seiboth B."/>
            <person name="vanKuyk P.A."/>
            <person name="Wortman J."/>
            <person name="Dyer P.S."/>
            <person name="Grigoriev I.V."/>
        </authorList>
    </citation>
    <scope>NUCLEOTIDE SEQUENCE [LARGE SCALE GENOMIC DNA]</scope>
    <source>
        <strain evidence="3">DTO 134E9</strain>
    </source>
</reference>
<organism evidence="2 3">
    <name type="scientific">Aspergillus wentii DTO 134E9</name>
    <dbReference type="NCBI Taxonomy" id="1073089"/>
    <lineage>
        <taxon>Eukaryota</taxon>
        <taxon>Fungi</taxon>
        <taxon>Dikarya</taxon>
        <taxon>Ascomycota</taxon>
        <taxon>Pezizomycotina</taxon>
        <taxon>Eurotiomycetes</taxon>
        <taxon>Eurotiomycetidae</taxon>
        <taxon>Eurotiales</taxon>
        <taxon>Aspergillaceae</taxon>
        <taxon>Aspergillus</taxon>
        <taxon>Aspergillus subgen. Cremei</taxon>
    </lineage>
</organism>
<feature type="compositionally biased region" description="Acidic residues" evidence="1">
    <location>
        <begin position="588"/>
        <end position="597"/>
    </location>
</feature>
<dbReference type="OrthoDB" id="5394108at2759"/>
<feature type="compositionally biased region" description="Polar residues" evidence="1">
    <location>
        <begin position="566"/>
        <end position="583"/>
    </location>
</feature>
<feature type="compositionally biased region" description="Low complexity" evidence="1">
    <location>
        <begin position="605"/>
        <end position="614"/>
    </location>
</feature>
<feature type="region of interest" description="Disordered" evidence="1">
    <location>
        <begin position="233"/>
        <end position="294"/>
    </location>
</feature>
<feature type="compositionally biased region" description="Basic and acidic residues" evidence="1">
    <location>
        <begin position="499"/>
        <end position="512"/>
    </location>
</feature>
<dbReference type="GeneID" id="63750685"/>